<dbReference type="SUPFAM" id="SSF48317">
    <property type="entry name" value="Acid phosphatase/Vanadium-dependent haloperoxidase"/>
    <property type="match status" value="1"/>
</dbReference>
<dbReference type="Gene3D" id="1.20.144.10">
    <property type="entry name" value="Phosphatidic acid phosphatase type 2/haloperoxidase"/>
    <property type="match status" value="1"/>
</dbReference>
<dbReference type="InterPro" id="IPR000326">
    <property type="entry name" value="PAP2/HPO"/>
</dbReference>
<dbReference type="Proteomes" id="UP001169764">
    <property type="component" value="Unassembled WGS sequence"/>
</dbReference>
<evidence type="ECO:0000313" key="4">
    <source>
        <dbReference type="Proteomes" id="UP001169764"/>
    </source>
</evidence>
<feature type="domain" description="Phosphatidic acid phosphatase type 2/haloperoxidase" evidence="2">
    <location>
        <begin position="74"/>
        <end position="188"/>
    </location>
</feature>
<evidence type="ECO:0000259" key="2">
    <source>
        <dbReference type="SMART" id="SM00014"/>
    </source>
</evidence>
<evidence type="ECO:0000256" key="1">
    <source>
        <dbReference type="SAM" id="MobiDB-lite"/>
    </source>
</evidence>
<comment type="caution">
    <text evidence="3">The sequence shown here is derived from an EMBL/GenBank/DDBJ whole genome shotgun (WGS) entry which is preliminary data.</text>
</comment>
<evidence type="ECO:0000313" key="3">
    <source>
        <dbReference type="EMBL" id="MDO6413820.1"/>
    </source>
</evidence>
<dbReference type="RefSeq" id="WP_303540543.1">
    <property type="nucleotide sequence ID" value="NZ_JAUOTP010000002.1"/>
</dbReference>
<feature type="compositionally biased region" description="Polar residues" evidence="1">
    <location>
        <begin position="192"/>
        <end position="208"/>
    </location>
</feature>
<dbReference type="SMART" id="SM00014">
    <property type="entry name" value="acidPPc"/>
    <property type="match status" value="1"/>
</dbReference>
<organism evidence="3 4">
    <name type="scientific">Sphingomonas natans</name>
    <dbReference type="NCBI Taxonomy" id="3063330"/>
    <lineage>
        <taxon>Bacteria</taxon>
        <taxon>Pseudomonadati</taxon>
        <taxon>Pseudomonadota</taxon>
        <taxon>Alphaproteobacteria</taxon>
        <taxon>Sphingomonadales</taxon>
        <taxon>Sphingomonadaceae</taxon>
        <taxon>Sphingomonas</taxon>
    </lineage>
</organism>
<name>A0ABT8Y7Z5_9SPHN</name>
<gene>
    <name evidence="3" type="ORF">Q4F19_05460</name>
</gene>
<feature type="region of interest" description="Disordered" evidence="1">
    <location>
        <begin position="188"/>
        <end position="208"/>
    </location>
</feature>
<dbReference type="EMBL" id="JAUOTP010000002">
    <property type="protein sequence ID" value="MDO6413820.1"/>
    <property type="molecule type" value="Genomic_DNA"/>
</dbReference>
<keyword evidence="4" id="KW-1185">Reference proteome</keyword>
<proteinExistence type="predicted"/>
<dbReference type="Pfam" id="PF01569">
    <property type="entry name" value="PAP2"/>
    <property type="match status" value="1"/>
</dbReference>
<reference evidence="3" key="1">
    <citation type="submission" date="2023-07" db="EMBL/GenBank/DDBJ databases">
        <authorList>
            <person name="Kim M."/>
        </authorList>
    </citation>
    <scope>NUCLEOTIDE SEQUENCE</scope>
    <source>
        <strain evidence="3">BIUV-7</strain>
    </source>
</reference>
<protein>
    <submittedName>
        <fullName evidence="3">Phosphatase PAP2 family protein</fullName>
    </submittedName>
</protein>
<sequence>MARTRKLPTKPTSRTAIEQADLVTAHKAGQWRDHPIIKRLGTLSELADQPQLYAICASTVAIGVLRGNGRLARAGLRMLAAEWLATKAKSFIKHRVDRSRPHVPVNGGHYRMQTGHSHESALNSFPSGHTAGAVAVARAYASEYPEHAGRAAAIAIFVGAIQIPRCAHFVSDVGAGAAIGLAAGSLAAKKTGQPTDEASAQMGSRSGR</sequence>
<dbReference type="InterPro" id="IPR036938">
    <property type="entry name" value="PAP2/HPO_sf"/>
</dbReference>
<accession>A0ABT8Y7Z5</accession>